<proteinExistence type="predicted"/>
<gene>
    <name evidence="3" type="ORF">MM415A02068_0008</name>
    <name evidence="2" type="ORF">TM448A02356_0011</name>
</gene>
<accession>A0A6H1ZX57</accession>
<sequence>MDRGYVKLWRKTLDSRIFKNEGLLKVWVWCLMRANHKTNWVSVVTGRGETEVKIEPGQFVFGRKTAAKELRMKEPTVQKRIVKLKNMQNIDIKSITHCSIITIINWDIYQPQQHNDVSPKVSPKYHPSITDKNVKNNKNNIFLSDSIEYRLSNYLWNWIKKNNPNAKEPNLQSWCKHIDLMIRIDKRDPEKIKTVIAWSQKDPFWFKNILSTENLRKQFEKLELRADNKTPTEQEEKPRAITMDDYNNGVLEK</sequence>
<dbReference type="AlphaFoldDB" id="A0A6H1ZX57"/>
<dbReference type="EMBL" id="MT144297">
    <property type="protein sequence ID" value="QJA51907.1"/>
    <property type="molecule type" value="Genomic_DNA"/>
</dbReference>
<organism evidence="2">
    <name type="scientific">viral metagenome</name>
    <dbReference type="NCBI Taxonomy" id="1070528"/>
    <lineage>
        <taxon>unclassified sequences</taxon>
        <taxon>metagenomes</taxon>
        <taxon>organismal metagenomes</taxon>
    </lineage>
</organism>
<evidence type="ECO:0000256" key="1">
    <source>
        <dbReference type="SAM" id="MobiDB-lite"/>
    </source>
</evidence>
<feature type="compositionally biased region" description="Basic and acidic residues" evidence="1">
    <location>
        <begin position="226"/>
        <end position="239"/>
    </location>
</feature>
<name>A0A6H1ZX57_9ZZZZ</name>
<evidence type="ECO:0000313" key="2">
    <source>
        <dbReference type="EMBL" id="QJA51907.1"/>
    </source>
</evidence>
<protein>
    <submittedName>
        <fullName evidence="2">Uncharacterized protein</fullName>
    </submittedName>
</protein>
<dbReference type="EMBL" id="MT142085">
    <property type="protein sequence ID" value="QJA74256.1"/>
    <property type="molecule type" value="Genomic_DNA"/>
</dbReference>
<reference evidence="2" key="1">
    <citation type="submission" date="2020-03" db="EMBL/GenBank/DDBJ databases">
        <title>The deep terrestrial virosphere.</title>
        <authorList>
            <person name="Holmfeldt K."/>
            <person name="Nilsson E."/>
            <person name="Simone D."/>
            <person name="Lopez-Fernandez M."/>
            <person name="Wu X."/>
            <person name="de Brujin I."/>
            <person name="Lundin D."/>
            <person name="Andersson A."/>
            <person name="Bertilsson S."/>
            <person name="Dopson M."/>
        </authorList>
    </citation>
    <scope>NUCLEOTIDE SEQUENCE</scope>
    <source>
        <strain evidence="3">MM415A02068</strain>
        <strain evidence="2">TM448A02356</strain>
    </source>
</reference>
<evidence type="ECO:0000313" key="3">
    <source>
        <dbReference type="EMBL" id="QJA74256.1"/>
    </source>
</evidence>
<feature type="region of interest" description="Disordered" evidence="1">
    <location>
        <begin position="226"/>
        <end position="253"/>
    </location>
</feature>